<dbReference type="EMBL" id="JADIKK010000008">
    <property type="protein sequence ID" value="MFK2879092.1"/>
    <property type="molecule type" value="Genomic_DNA"/>
</dbReference>
<comment type="caution">
    <text evidence="3">The sequence shown here is derived from an EMBL/GenBank/DDBJ whole genome shotgun (WGS) entry which is preliminary data.</text>
</comment>
<name>A0ABW8JAJ8_9GAMM</name>
<evidence type="ECO:0000256" key="1">
    <source>
        <dbReference type="SAM" id="SignalP"/>
    </source>
</evidence>
<sequence length="496" mass="52610">MNQPALSALALACVAGLAVAMPVGAATPAASGADITLYRSDSTALYASSGDGNVSDGYAVIRERRALALQPGVQDITIGDLPDQLDAEALALGFPDGGAKVVSQRLLLGQGESAALTGLIGREVTILGDNGEALATGTLKRVSNDGLMIESVSGKSVLGTTWIRQYAGVRVNGGDFPTGSSLRLRVDAARGGNSEAVLSYPTSGLGWRAAYVAALQPGNNVCRMQFESRASIANRSGRDWNDAKLTLIAGEPNFAKPSAPRPMMMRAAALSFSAKTEPQQEQMDNYRSYTLPSPVNLPDGSVSQVSLYDTRPLSCERTNLVESGSVWQPEQPMLSSDPVAGGESNVVSTLKFTAFDSLPAGYLRVLTQDSHGTPQFIGEGRISDTPKGSAATIELGSAFDLRSTRERTAFHVDKAGRTMDEAFRITLTNAGDSARTVTVREHPNRWREWKLASSSTPPSKQTTDTLEFRIDVPAGGKAVLDYAVHYAWTAEQQPKP</sequence>
<feature type="domain" description="DUF4139" evidence="2">
    <location>
        <begin position="198"/>
        <end position="488"/>
    </location>
</feature>
<evidence type="ECO:0000313" key="4">
    <source>
        <dbReference type="Proteomes" id="UP001620339"/>
    </source>
</evidence>
<reference evidence="3 4" key="1">
    <citation type="submission" date="2020-10" db="EMBL/GenBank/DDBJ databases">
        <title>Phylogeny of dyella-like bacteria.</title>
        <authorList>
            <person name="Fu J."/>
        </authorList>
    </citation>
    <scope>NUCLEOTIDE SEQUENCE [LARGE SCALE GENOMIC DNA]</scope>
    <source>
        <strain evidence="3 4">KACC 19113</strain>
    </source>
</reference>
<keyword evidence="4" id="KW-1185">Reference proteome</keyword>
<dbReference type="RefSeq" id="WP_404615959.1">
    <property type="nucleotide sequence ID" value="NZ_JADIKK010000008.1"/>
</dbReference>
<protein>
    <submittedName>
        <fullName evidence="3">DUF4139 domain-containing protein</fullName>
    </submittedName>
</protein>
<dbReference type="InterPro" id="IPR037291">
    <property type="entry name" value="DUF4139"/>
</dbReference>
<proteinExistence type="predicted"/>
<dbReference type="PANTHER" id="PTHR38075">
    <property type="entry name" value="DUF4139 DOMAIN-CONTAINING PROTEIN"/>
    <property type="match status" value="1"/>
</dbReference>
<keyword evidence="1" id="KW-0732">Signal</keyword>
<gene>
    <name evidence="3" type="ORF">ISP25_18645</name>
</gene>
<accession>A0ABW8JAJ8</accession>
<feature type="chain" id="PRO_5046677584" evidence="1">
    <location>
        <begin position="26"/>
        <end position="496"/>
    </location>
</feature>
<feature type="signal peptide" evidence="1">
    <location>
        <begin position="1"/>
        <end position="25"/>
    </location>
</feature>
<dbReference type="PANTHER" id="PTHR38075:SF1">
    <property type="entry name" value="DUF4139 DOMAIN-CONTAINING PROTEIN"/>
    <property type="match status" value="1"/>
</dbReference>
<evidence type="ECO:0000313" key="3">
    <source>
        <dbReference type="EMBL" id="MFK2879092.1"/>
    </source>
</evidence>
<evidence type="ECO:0000259" key="2">
    <source>
        <dbReference type="Pfam" id="PF13598"/>
    </source>
</evidence>
<dbReference type="Proteomes" id="UP001620339">
    <property type="component" value="Unassembled WGS sequence"/>
</dbReference>
<organism evidence="3 4">
    <name type="scientific">Rhodanobacter hydrolyticus</name>
    <dbReference type="NCBI Taxonomy" id="2250595"/>
    <lineage>
        <taxon>Bacteria</taxon>
        <taxon>Pseudomonadati</taxon>
        <taxon>Pseudomonadota</taxon>
        <taxon>Gammaproteobacteria</taxon>
        <taxon>Lysobacterales</taxon>
        <taxon>Rhodanobacteraceae</taxon>
        <taxon>Rhodanobacter</taxon>
    </lineage>
</organism>
<dbReference type="Pfam" id="PF13598">
    <property type="entry name" value="DUF4139"/>
    <property type="match status" value="1"/>
</dbReference>